<protein>
    <recommendedName>
        <fullName evidence="3">VOC domain-containing protein</fullName>
    </recommendedName>
</protein>
<organism evidence="1 2">
    <name type="scientific">Mongoliibacter ruber</name>
    <dbReference type="NCBI Taxonomy" id="1750599"/>
    <lineage>
        <taxon>Bacteria</taxon>
        <taxon>Pseudomonadati</taxon>
        <taxon>Bacteroidota</taxon>
        <taxon>Cytophagia</taxon>
        <taxon>Cytophagales</taxon>
        <taxon>Cyclobacteriaceae</taxon>
        <taxon>Mongoliibacter</taxon>
    </lineage>
</organism>
<dbReference type="InterPro" id="IPR029068">
    <property type="entry name" value="Glyas_Bleomycin-R_OHBP_Dase"/>
</dbReference>
<dbReference type="OrthoDB" id="9804235at2"/>
<dbReference type="EMBL" id="PVTR01000008">
    <property type="protein sequence ID" value="PRY86514.1"/>
    <property type="molecule type" value="Genomic_DNA"/>
</dbReference>
<evidence type="ECO:0000313" key="1">
    <source>
        <dbReference type="EMBL" id="PRY86514.1"/>
    </source>
</evidence>
<feature type="non-terminal residue" evidence="1">
    <location>
        <position position="1"/>
    </location>
</feature>
<dbReference type="SUPFAM" id="SSF54593">
    <property type="entry name" value="Glyoxalase/Bleomycin resistance protein/Dihydroxybiphenyl dioxygenase"/>
    <property type="match status" value="1"/>
</dbReference>
<dbReference type="Gene3D" id="3.10.180.10">
    <property type="entry name" value="2,3-Dihydroxybiphenyl 1,2-Dioxygenase, domain 1"/>
    <property type="match status" value="1"/>
</dbReference>
<comment type="caution">
    <text evidence="1">The sequence shown here is derived from an EMBL/GenBank/DDBJ whole genome shotgun (WGS) entry which is preliminary data.</text>
</comment>
<evidence type="ECO:0000313" key="2">
    <source>
        <dbReference type="Proteomes" id="UP000238157"/>
    </source>
</evidence>
<accession>A0A2T0WJ02</accession>
<dbReference type="RefSeq" id="WP_106134255.1">
    <property type="nucleotide sequence ID" value="NZ_PVTR01000008.1"/>
</dbReference>
<sequence>RYNTFKTNRRTARTYLSYHEVLAWVSHRTKQEIEEFDMAWFPFDHEKGGASGSLVKSNELYKPSDKGVVVYFSSEDVNIEISRVKAAGGQMLQEKTLITEDIGYMALFLDTEGNRIALHSQK</sequence>
<dbReference type="PANTHER" id="PTHR33993">
    <property type="entry name" value="GLYOXALASE-RELATED"/>
    <property type="match status" value="1"/>
</dbReference>
<proteinExistence type="predicted"/>
<reference evidence="1 2" key="1">
    <citation type="submission" date="2018-03" db="EMBL/GenBank/DDBJ databases">
        <title>Genomic Encyclopedia of Archaeal and Bacterial Type Strains, Phase II (KMG-II): from individual species to whole genera.</title>
        <authorList>
            <person name="Goeker M."/>
        </authorList>
    </citation>
    <scope>NUCLEOTIDE SEQUENCE [LARGE SCALE GENOMIC DNA]</scope>
    <source>
        <strain evidence="1 2">DSM 27929</strain>
    </source>
</reference>
<dbReference type="InterPro" id="IPR052164">
    <property type="entry name" value="Anthracycline_SecMetBiosynth"/>
</dbReference>
<gene>
    <name evidence="1" type="ORF">CLW00_1081</name>
</gene>
<keyword evidence="2" id="KW-1185">Reference proteome</keyword>
<dbReference type="AlphaFoldDB" id="A0A2T0WJ02"/>
<dbReference type="PANTHER" id="PTHR33993:SF2">
    <property type="entry name" value="VOC DOMAIN-CONTAINING PROTEIN"/>
    <property type="match status" value="1"/>
</dbReference>
<evidence type="ECO:0008006" key="3">
    <source>
        <dbReference type="Google" id="ProtNLM"/>
    </source>
</evidence>
<name>A0A2T0WJ02_9BACT</name>
<dbReference type="Proteomes" id="UP000238157">
    <property type="component" value="Unassembled WGS sequence"/>
</dbReference>